<gene>
    <name evidence="5" type="ORF">QBC34DRAFT_465512</name>
</gene>
<keyword evidence="6" id="KW-1185">Reference proteome</keyword>
<sequence length="699" mass="77676">MAQGRDTQFNPSSPHSSTGGADSYNHDGTPDTRLTAFSPDENSARSNKHPKPANLNVSSDSNNVHFHVKHEAYGAAPGSAEKDPFISTVSRSKAEQKLSPTASTFRPVTLPLVANGSGSLAGQSDFGASYSPSFSSMTTGSGNRFSTELGVSRYIVISCPGQPITSNNVEDYFQKLESEMGVSSQGKRSVLPDNGKVYIRLTNVKYARAVYQCAKIYQADWYAEYVSASDFYRIVNPSAHNATIAEGQVRIVVRPTDSDTFDPASVEHFLFSTLQREGDIFAFRRQGELNNSVYQALVEFEDLDVAVAAASMYNGFKAPGVQLWMTLCDSEATTPTRAPFNAYSPSRLPINDMTNYFQEMSVSGTPYLGPAAPSFSAGRSMSGPIGPLVQQQLAMYPVVYQNQMSGPGNYVLDQTPTRRQPVASYTPMTPISGGITVMSPIYTPPATPMALSGEYSPRGMGGYRYDNRRQNAMRVNRSPYHMTSGHHNQVDINRIRDGIDVRTTIMLRNIPNKVDQAMLKRIIDESSWGKYDFMYLRIDFANDCNVGYAFINFVDPLDIVDFVNARANQRWNCFKSDKVAEISYATIQGKDCLVQKFRNSSVMLEAPHYRPKLYFTLNGPAPDLAGQEEQFPEPDNQSKMKRSCENAEHVGLFTPNAGQHFRDEQRRRRSRFDRGTRLAALEEFNYDGQISQQPYLPLN</sequence>
<dbReference type="Proteomes" id="UP001321760">
    <property type="component" value="Unassembled WGS sequence"/>
</dbReference>
<comment type="caution">
    <text evidence="5">The sequence shown here is derived from an EMBL/GenBank/DDBJ whole genome shotgun (WGS) entry which is preliminary data.</text>
</comment>
<dbReference type="InterPro" id="IPR007201">
    <property type="entry name" value="Mei2-like_Rrm_C"/>
</dbReference>
<evidence type="ECO:0000256" key="3">
    <source>
        <dbReference type="SAM" id="MobiDB-lite"/>
    </source>
</evidence>
<dbReference type="InterPro" id="IPR035979">
    <property type="entry name" value="RBD_domain_sf"/>
</dbReference>
<dbReference type="InterPro" id="IPR034862">
    <property type="entry name" value="Fungal_Mei2-like_RRM3"/>
</dbReference>
<name>A0AAV9GLK2_9PEZI</name>
<dbReference type="PANTHER" id="PTHR23189">
    <property type="entry name" value="RNA RECOGNITION MOTIF-CONTAINING"/>
    <property type="match status" value="1"/>
</dbReference>
<evidence type="ECO:0000313" key="6">
    <source>
        <dbReference type="Proteomes" id="UP001321760"/>
    </source>
</evidence>
<protein>
    <submittedName>
        <fullName evidence="5">RNA recognition motif 2-domain-containing protein</fullName>
    </submittedName>
</protein>
<dbReference type="PROSITE" id="PS50102">
    <property type="entry name" value="RRM"/>
    <property type="match status" value="1"/>
</dbReference>
<proteinExistence type="predicted"/>
<dbReference type="SUPFAM" id="SSF54928">
    <property type="entry name" value="RNA-binding domain, RBD"/>
    <property type="match status" value="1"/>
</dbReference>
<dbReference type="EMBL" id="MU865942">
    <property type="protein sequence ID" value="KAK4448591.1"/>
    <property type="molecule type" value="Genomic_DNA"/>
</dbReference>
<feature type="domain" description="RRM" evidence="4">
    <location>
        <begin position="503"/>
        <end position="587"/>
    </location>
</feature>
<dbReference type="AlphaFoldDB" id="A0AAV9GLK2"/>
<evidence type="ECO:0000256" key="1">
    <source>
        <dbReference type="ARBA" id="ARBA00022884"/>
    </source>
</evidence>
<reference evidence="5" key="2">
    <citation type="submission" date="2023-05" db="EMBL/GenBank/DDBJ databases">
        <authorList>
            <consortium name="Lawrence Berkeley National Laboratory"/>
            <person name="Steindorff A."/>
            <person name="Hensen N."/>
            <person name="Bonometti L."/>
            <person name="Westerberg I."/>
            <person name="Brannstrom I.O."/>
            <person name="Guillou S."/>
            <person name="Cros-Aarteil S."/>
            <person name="Calhoun S."/>
            <person name="Haridas S."/>
            <person name="Kuo A."/>
            <person name="Mondo S."/>
            <person name="Pangilinan J."/>
            <person name="Riley R."/>
            <person name="Labutti K."/>
            <person name="Andreopoulos B."/>
            <person name="Lipzen A."/>
            <person name="Chen C."/>
            <person name="Yanf M."/>
            <person name="Daum C."/>
            <person name="Ng V."/>
            <person name="Clum A."/>
            <person name="Ohm R."/>
            <person name="Martin F."/>
            <person name="Silar P."/>
            <person name="Natvig D."/>
            <person name="Lalanne C."/>
            <person name="Gautier V."/>
            <person name="Ament-Velasquez S.L."/>
            <person name="Kruys A."/>
            <person name="Hutchinson M.I."/>
            <person name="Powell A.J."/>
            <person name="Barry K."/>
            <person name="Miller A.N."/>
            <person name="Grigoriev I.V."/>
            <person name="Debuchy R."/>
            <person name="Gladieux P."/>
            <person name="Thoren M.H."/>
            <person name="Johannesson H."/>
        </authorList>
    </citation>
    <scope>NUCLEOTIDE SEQUENCE</scope>
    <source>
        <strain evidence="5">PSN243</strain>
    </source>
</reference>
<organism evidence="5 6">
    <name type="scientific">Podospora aff. communis PSN243</name>
    <dbReference type="NCBI Taxonomy" id="3040156"/>
    <lineage>
        <taxon>Eukaryota</taxon>
        <taxon>Fungi</taxon>
        <taxon>Dikarya</taxon>
        <taxon>Ascomycota</taxon>
        <taxon>Pezizomycotina</taxon>
        <taxon>Sordariomycetes</taxon>
        <taxon>Sordariomycetidae</taxon>
        <taxon>Sordariales</taxon>
        <taxon>Podosporaceae</taxon>
        <taxon>Podospora</taxon>
    </lineage>
</organism>
<dbReference type="GO" id="GO:0003723">
    <property type="term" value="F:RNA binding"/>
    <property type="evidence" value="ECO:0007669"/>
    <property type="project" value="UniProtKB-UniRule"/>
</dbReference>
<evidence type="ECO:0000313" key="5">
    <source>
        <dbReference type="EMBL" id="KAK4448591.1"/>
    </source>
</evidence>
<accession>A0AAV9GLK2</accession>
<dbReference type="Pfam" id="PF04059">
    <property type="entry name" value="RRM_2"/>
    <property type="match status" value="1"/>
</dbReference>
<dbReference type="InterPro" id="IPR000504">
    <property type="entry name" value="RRM_dom"/>
</dbReference>
<reference evidence="5" key="1">
    <citation type="journal article" date="2023" name="Mol. Phylogenet. Evol.">
        <title>Genome-scale phylogeny and comparative genomics of the fungal order Sordariales.</title>
        <authorList>
            <person name="Hensen N."/>
            <person name="Bonometti L."/>
            <person name="Westerberg I."/>
            <person name="Brannstrom I.O."/>
            <person name="Guillou S."/>
            <person name="Cros-Aarteil S."/>
            <person name="Calhoun S."/>
            <person name="Haridas S."/>
            <person name="Kuo A."/>
            <person name="Mondo S."/>
            <person name="Pangilinan J."/>
            <person name="Riley R."/>
            <person name="LaButti K."/>
            <person name="Andreopoulos B."/>
            <person name="Lipzen A."/>
            <person name="Chen C."/>
            <person name="Yan M."/>
            <person name="Daum C."/>
            <person name="Ng V."/>
            <person name="Clum A."/>
            <person name="Steindorff A."/>
            <person name="Ohm R.A."/>
            <person name="Martin F."/>
            <person name="Silar P."/>
            <person name="Natvig D.O."/>
            <person name="Lalanne C."/>
            <person name="Gautier V."/>
            <person name="Ament-Velasquez S.L."/>
            <person name="Kruys A."/>
            <person name="Hutchinson M.I."/>
            <person name="Powell A.J."/>
            <person name="Barry K."/>
            <person name="Miller A.N."/>
            <person name="Grigoriev I.V."/>
            <person name="Debuchy R."/>
            <person name="Gladieux P."/>
            <person name="Hiltunen Thoren M."/>
            <person name="Johannesson H."/>
        </authorList>
    </citation>
    <scope>NUCLEOTIDE SEQUENCE</scope>
    <source>
        <strain evidence="5">PSN243</strain>
    </source>
</reference>
<feature type="compositionally biased region" description="Polar residues" evidence="3">
    <location>
        <begin position="1"/>
        <end position="20"/>
    </location>
</feature>
<evidence type="ECO:0000256" key="2">
    <source>
        <dbReference type="PROSITE-ProRule" id="PRU00176"/>
    </source>
</evidence>
<feature type="region of interest" description="Disordered" evidence="3">
    <location>
        <begin position="1"/>
        <end position="60"/>
    </location>
</feature>
<keyword evidence="1 2" id="KW-0694">RNA-binding</keyword>
<dbReference type="CDD" id="cd12532">
    <property type="entry name" value="RRM3_MEI2_fungi"/>
    <property type="match status" value="1"/>
</dbReference>
<evidence type="ECO:0000259" key="4">
    <source>
        <dbReference type="PROSITE" id="PS50102"/>
    </source>
</evidence>